<dbReference type="OrthoDB" id="9802724at2"/>
<dbReference type="PANTHER" id="PTHR42834">
    <property type="entry name" value="ENDONUCLEASE/EXONUCLEASE/PHOSPHATASE FAMILY PROTEIN (AFU_ORTHOLOGUE AFUA_3G09210)"/>
    <property type="match status" value="1"/>
</dbReference>
<dbReference type="GO" id="GO:0004527">
    <property type="term" value="F:exonuclease activity"/>
    <property type="evidence" value="ECO:0007669"/>
    <property type="project" value="UniProtKB-KW"/>
</dbReference>
<accession>A0A1A9I7Y2</accession>
<dbReference type="InterPro" id="IPR005135">
    <property type="entry name" value="Endo/exonuclease/phosphatase"/>
</dbReference>
<evidence type="ECO:0000313" key="4">
    <source>
        <dbReference type="Proteomes" id="UP000077667"/>
    </source>
</evidence>
<dbReference type="Gene3D" id="3.60.10.10">
    <property type="entry name" value="Endonuclease/exonuclease/phosphatase"/>
    <property type="match status" value="1"/>
</dbReference>
<dbReference type="SUPFAM" id="SSF56219">
    <property type="entry name" value="DNase I-like"/>
    <property type="match status" value="1"/>
</dbReference>
<evidence type="ECO:0000256" key="1">
    <source>
        <dbReference type="SAM" id="SignalP"/>
    </source>
</evidence>
<keyword evidence="4" id="KW-1185">Reference proteome</keyword>
<dbReference type="KEGG" id="nia:A8C56_22830"/>
<gene>
    <name evidence="3" type="ORF">A8C56_22830</name>
</gene>
<keyword evidence="1" id="KW-0732">Signal</keyword>
<dbReference type="AlphaFoldDB" id="A0A1A9I7Y2"/>
<evidence type="ECO:0000313" key="3">
    <source>
        <dbReference type="EMBL" id="ANH83435.1"/>
    </source>
</evidence>
<organism evidence="3 4">
    <name type="scientific">Niabella ginsenosidivorans</name>
    <dbReference type="NCBI Taxonomy" id="1176587"/>
    <lineage>
        <taxon>Bacteria</taxon>
        <taxon>Pseudomonadati</taxon>
        <taxon>Bacteroidota</taxon>
        <taxon>Chitinophagia</taxon>
        <taxon>Chitinophagales</taxon>
        <taxon>Chitinophagaceae</taxon>
        <taxon>Niabella</taxon>
    </lineage>
</organism>
<feature type="signal peptide" evidence="1">
    <location>
        <begin position="1"/>
        <end position="20"/>
    </location>
</feature>
<dbReference type="EMBL" id="CP015772">
    <property type="protein sequence ID" value="ANH83435.1"/>
    <property type="molecule type" value="Genomic_DNA"/>
</dbReference>
<keyword evidence="3" id="KW-0269">Exonuclease</keyword>
<sequence length="349" mass="39543">MKKIPVYFITLLFCFCSKHAITQQGRYQSAIIAFYNLENFYDTIFYGKNDDETFTPNGTKAYTGAVFNDKVLHQATVMAQIGTELNPDGAALLGVAEVENDAVLDTLIRHPLIAGRHYQYVHYDSWDARGIDVALIYNPKYFKVLKSRPLYVKLPEGAKESLYTRDILWVTGLLDGERVHLFINHWPSRYGGAKKSEPGRMAAAATVRKFIDTLISHDPMAKIIVMGDLNDDPVNNSVVKGIKATADSTNISMGMLYNPWVGLYKKGQGSLAYQNAWSLFDQILLSEGFLDKQQSGFFFYRNAIFKKDFMVENTGPYKGYPMRFYGGDVYRGGYSDHFPVYIILLKKVL</sequence>
<keyword evidence="3" id="KW-0540">Nuclease</keyword>
<feature type="chain" id="PRO_5008390044" evidence="1">
    <location>
        <begin position="21"/>
        <end position="349"/>
    </location>
</feature>
<dbReference type="InterPro" id="IPR036691">
    <property type="entry name" value="Endo/exonu/phosph_ase_sf"/>
</dbReference>
<keyword evidence="3" id="KW-0255">Endonuclease</keyword>
<keyword evidence="3" id="KW-0378">Hydrolase</keyword>
<dbReference type="GO" id="GO:0004519">
    <property type="term" value="F:endonuclease activity"/>
    <property type="evidence" value="ECO:0007669"/>
    <property type="project" value="UniProtKB-KW"/>
</dbReference>
<proteinExistence type="predicted"/>
<name>A0A1A9I7Y2_9BACT</name>
<dbReference type="Pfam" id="PF19580">
    <property type="entry name" value="Exo_endo_phos_3"/>
    <property type="match status" value="1"/>
</dbReference>
<dbReference type="PANTHER" id="PTHR42834:SF1">
    <property type="entry name" value="ENDONUCLEASE_EXONUCLEASE_PHOSPHATASE FAMILY PROTEIN (AFU_ORTHOLOGUE AFUA_3G09210)"/>
    <property type="match status" value="1"/>
</dbReference>
<dbReference type="Proteomes" id="UP000077667">
    <property type="component" value="Chromosome"/>
</dbReference>
<dbReference type="RefSeq" id="WP_067760987.1">
    <property type="nucleotide sequence ID" value="NZ_CP015772.1"/>
</dbReference>
<dbReference type="STRING" id="1176587.A8C56_22830"/>
<evidence type="ECO:0000259" key="2">
    <source>
        <dbReference type="Pfam" id="PF19580"/>
    </source>
</evidence>
<protein>
    <submittedName>
        <fullName evidence="3">Endonuclease/exonuclease/phosphatase</fullName>
    </submittedName>
</protein>
<reference evidence="3 4" key="1">
    <citation type="submission" date="2016-05" db="EMBL/GenBank/DDBJ databases">
        <title>Niabella ginsenosidivorans BS26 whole genome sequencing.</title>
        <authorList>
            <person name="Im W.T."/>
            <person name="Siddiqi M.Z."/>
        </authorList>
    </citation>
    <scope>NUCLEOTIDE SEQUENCE [LARGE SCALE GENOMIC DNA]</scope>
    <source>
        <strain evidence="3 4">BS26</strain>
    </source>
</reference>
<feature type="domain" description="Endonuclease/exonuclease/phosphatase" evidence="2">
    <location>
        <begin position="32"/>
        <end position="345"/>
    </location>
</feature>